<proteinExistence type="predicted"/>
<keyword evidence="3" id="KW-1185">Reference proteome</keyword>
<organism evidence="2 3">
    <name type="scientific">Eschrichtius robustus</name>
    <name type="common">California gray whale</name>
    <name type="synonym">Eschrichtius gibbosus</name>
    <dbReference type="NCBI Taxonomy" id="9764"/>
    <lineage>
        <taxon>Eukaryota</taxon>
        <taxon>Metazoa</taxon>
        <taxon>Chordata</taxon>
        <taxon>Craniata</taxon>
        <taxon>Vertebrata</taxon>
        <taxon>Euteleostomi</taxon>
        <taxon>Mammalia</taxon>
        <taxon>Eutheria</taxon>
        <taxon>Laurasiatheria</taxon>
        <taxon>Artiodactyla</taxon>
        <taxon>Whippomorpha</taxon>
        <taxon>Cetacea</taxon>
        <taxon>Mysticeti</taxon>
        <taxon>Eschrichtiidae</taxon>
        <taxon>Eschrichtius</taxon>
    </lineage>
</organism>
<protein>
    <submittedName>
        <fullName evidence="2">Uncharacterized protein</fullName>
    </submittedName>
</protein>
<accession>A0AB34HCP0</accession>
<comment type="caution">
    <text evidence="2">The sequence shown here is derived from an EMBL/GenBank/DDBJ whole genome shotgun (WGS) entry which is preliminary data.</text>
</comment>
<name>A0AB34HCP0_ESCRO</name>
<evidence type="ECO:0000313" key="2">
    <source>
        <dbReference type="EMBL" id="KAJ8790607.1"/>
    </source>
</evidence>
<dbReference type="Proteomes" id="UP001159641">
    <property type="component" value="Unassembled WGS sequence"/>
</dbReference>
<evidence type="ECO:0000313" key="3">
    <source>
        <dbReference type="Proteomes" id="UP001159641"/>
    </source>
</evidence>
<feature type="region of interest" description="Disordered" evidence="1">
    <location>
        <begin position="42"/>
        <end position="81"/>
    </location>
</feature>
<gene>
    <name evidence="2" type="ORF">J1605_004580</name>
</gene>
<dbReference type="AlphaFoldDB" id="A0AB34HCP0"/>
<sequence length="115" mass="13078">MPEADAHTQIFPESLRWLMATHQFASAKKLILRFTQKNRMNPESDIKGVMPGEHVFPSNPQPRQTWGTRHPSRRDRESPHITPGAFVVQPAVQLPVTVGPQIDQEHGQVQIQREA</sequence>
<reference evidence="2 3" key="1">
    <citation type="submission" date="2022-11" db="EMBL/GenBank/DDBJ databases">
        <title>Whole genome sequence of Eschrichtius robustus ER-17-0199.</title>
        <authorList>
            <person name="Bruniche-Olsen A."/>
            <person name="Black A.N."/>
            <person name="Fields C.J."/>
            <person name="Walden K."/>
            <person name="Dewoody J.A."/>
        </authorList>
    </citation>
    <scope>NUCLEOTIDE SEQUENCE [LARGE SCALE GENOMIC DNA]</scope>
    <source>
        <strain evidence="2">ER-17-0199</strain>
        <tissue evidence="2">Blubber</tissue>
    </source>
</reference>
<dbReference type="EMBL" id="JAIQCJ010001354">
    <property type="protein sequence ID" value="KAJ8790607.1"/>
    <property type="molecule type" value="Genomic_DNA"/>
</dbReference>
<evidence type="ECO:0000256" key="1">
    <source>
        <dbReference type="SAM" id="MobiDB-lite"/>
    </source>
</evidence>